<dbReference type="Gene3D" id="3.40.1350.10">
    <property type="match status" value="1"/>
</dbReference>
<proteinExistence type="predicted"/>
<dbReference type="InterPro" id="IPR011335">
    <property type="entry name" value="Restrct_endonuc-II-like"/>
</dbReference>
<keyword evidence="3" id="KW-0255">Endonuclease</keyword>
<evidence type="ECO:0000259" key="2">
    <source>
        <dbReference type="Pfam" id="PF04471"/>
    </source>
</evidence>
<sequence>MKIMEVLIIFVEFLIIGGLIWYIKKRNEHDASLIAQKIESGQKIKRTMAMGLAYRFNFPVIKNDNNERFFEKSTELFLKETQYEFEKFVSDIMAKRFGGTSFTTVKTGDFGVDFEHNREEGLYLGQVKAYKNDLGYQPIALVHSNMIKRNAKGGYVITTSDFTASARSYARGLNIELIDGVDLVTYWLETMDLKVYVPINETI</sequence>
<reference evidence="3 4" key="1">
    <citation type="submission" date="2017-08" db="EMBL/GenBank/DDBJ databases">
        <title>Virgibacillus indicus sp. nov. and Virgibacillus profoundi sp. nov, two moderately halophilic bacteria isolated from marine sediment by using the Microfluidic Streak Plate.</title>
        <authorList>
            <person name="Xu B."/>
            <person name="Hu B."/>
            <person name="Wang J."/>
            <person name="Zhu Y."/>
            <person name="Huang L."/>
            <person name="Du W."/>
            <person name="Huang Y."/>
        </authorList>
    </citation>
    <scope>NUCLEOTIDE SEQUENCE [LARGE SCALE GENOMIC DNA]</scope>
    <source>
        <strain evidence="3 4">IO3-P2-C2</strain>
    </source>
</reference>
<dbReference type="InterPro" id="IPR007560">
    <property type="entry name" value="Restrct_endonuc_IV_Mrr"/>
</dbReference>
<dbReference type="PANTHER" id="PTHR30015">
    <property type="entry name" value="MRR RESTRICTION SYSTEM PROTEIN"/>
    <property type="match status" value="1"/>
</dbReference>
<comment type="caution">
    <text evidence="3">The sequence shown here is derived from an EMBL/GenBank/DDBJ whole genome shotgun (WGS) entry which is preliminary data.</text>
</comment>
<dbReference type="SUPFAM" id="SSF52980">
    <property type="entry name" value="Restriction endonuclease-like"/>
    <property type="match status" value="1"/>
</dbReference>
<evidence type="ECO:0000313" key="4">
    <source>
        <dbReference type="Proteomes" id="UP000216498"/>
    </source>
</evidence>
<dbReference type="InterPro" id="IPR052906">
    <property type="entry name" value="Type_IV_Methyl-Rstrct_Enzyme"/>
</dbReference>
<dbReference type="EMBL" id="NPMS01000001">
    <property type="protein sequence ID" value="OZU90649.1"/>
    <property type="molecule type" value="Genomic_DNA"/>
</dbReference>
<protein>
    <submittedName>
        <fullName evidence="3">Restriction endonuclease</fullName>
    </submittedName>
</protein>
<keyword evidence="1" id="KW-0812">Transmembrane</keyword>
<feature type="domain" description="Restriction endonuclease type IV Mrr" evidence="2">
    <location>
        <begin position="80"/>
        <end position="185"/>
    </location>
</feature>
<dbReference type="InterPro" id="IPR011856">
    <property type="entry name" value="tRNA_endonuc-like_dom_sf"/>
</dbReference>
<evidence type="ECO:0000256" key="1">
    <source>
        <dbReference type="SAM" id="Phobius"/>
    </source>
</evidence>
<dbReference type="GO" id="GO:0003677">
    <property type="term" value="F:DNA binding"/>
    <property type="evidence" value="ECO:0007669"/>
    <property type="project" value="InterPro"/>
</dbReference>
<keyword evidence="4" id="KW-1185">Reference proteome</keyword>
<gene>
    <name evidence="3" type="ORF">CIL03_00395</name>
</gene>
<keyword evidence="3" id="KW-0540">Nuclease</keyword>
<accession>A0A265NGN4</accession>
<evidence type="ECO:0000313" key="3">
    <source>
        <dbReference type="EMBL" id="OZU90649.1"/>
    </source>
</evidence>
<name>A0A265NGN4_9BACI</name>
<dbReference type="PANTHER" id="PTHR30015:SF7">
    <property type="entry name" value="TYPE IV METHYL-DIRECTED RESTRICTION ENZYME ECOKMRR"/>
    <property type="match status" value="1"/>
</dbReference>
<keyword evidence="1" id="KW-0472">Membrane</keyword>
<organism evidence="3 4">
    <name type="scientific">Virgibacillus indicus</name>
    <dbReference type="NCBI Taxonomy" id="2024554"/>
    <lineage>
        <taxon>Bacteria</taxon>
        <taxon>Bacillati</taxon>
        <taxon>Bacillota</taxon>
        <taxon>Bacilli</taxon>
        <taxon>Bacillales</taxon>
        <taxon>Bacillaceae</taxon>
        <taxon>Virgibacillus</taxon>
    </lineage>
</organism>
<dbReference type="GO" id="GO:0015666">
    <property type="term" value="F:restriction endodeoxyribonuclease activity"/>
    <property type="evidence" value="ECO:0007669"/>
    <property type="project" value="TreeGrafter"/>
</dbReference>
<dbReference type="GO" id="GO:0009307">
    <property type="term" value="P:DNA restriction-modification system"/>
    <property type="evidence" value="ECO:0007669"/>
    <property type="project" value="InterPro"/>
</dbReference>
<dbReference type="Proteomes" id="UP000216498">
    <property type="component" value="Unassembled WGS sequence"/>
</dbReference>
<keyword evidence="1" id="KW-1133">Transmembrane helix</keyword>
<dbReference type="AlphaFoldDB" id="A0A265NGN4"/>
<keyword evidence="3" id="KW-0378">Hydrolase</keyword>
<dbReference type="OrthoDB" id="9803736at2"/>
<feature type="transmembrane region" description="Helical" evidence="1">
    <location>
        <begin position="6"/>
        <end position="23"/>
    </location>
</feature>
<dbReference type="Pfam" id="PF04471">
    <property type="entry name" value="Mrr_cat"/>
    <property type="match status" value="1"/>
</dbReference>